<dbReference type="SUPFAM" id="SSF110710">
    <property type="entry name" value="TTHA0583/YokD-like"/>
    <property type="match status" value="1"/>
</dbReference>
<evidence type="ECO:0000256" key="1">
    <source>
        <dbReference type="ARBA" id="ARBA00006383"/>
    </source>
</evidence>
<dbReference type="GeneID" id="81125736"/>
<evidence type="ECO:0000256" key="4">
    <source>
        <dbReference type="SAM" id="MobiDB-lite"/>
    </source>
</evidence>
<dbReference type="EMBL" id="JBHTAH010000003">
    <property type="protein sequence ID" value="MFC7069016.1"/>
    <property type="molecule type" value="Genomic_DNA"/>
</dbReference>
<dbReference type="PANTHER" id="PTHR11104">
    <property type="entry name" value="AMINOGLYCOSIDE N3-ACETYLTRANSFERASE"/>
    <property type="match status" value="1"/>
</dbReference>
<name>A0ABD5WCI6_9EURY</name>
<evidence type="ECO:0000256" key="3">
    <source>
        <dbReference type="ARBA" id="ARBA00023315"/>
    </source>
</evidence>
<evidence type="ECO:0000256" key="2">
    <source>
        <dbReference type="ARBA" id="ARBA00022679"/>
    </source>
</evidence>
<dbReference type="Pfam" id="PF02522">
    <property type="entry name" value="Antibiotic_NAT"/>
    <property type="match status" value="1"/>
</dbReference>
<keyword evidence="3" id="KW-0012">Acyltransferase</keyword>
<reference evidence="5 6" key="1">
    <citation type="journal article" date="2019" name="Int. J. Syst. Evol. Microbiol.">
        <title>The Global Catalogue of Microorganisms (GCM) 10K type strain sequencing project: providing services to taxonomists for standard genome sequencing and annotation.</title>
        <authorList>
            <consortium name="The Broad Institute Genomics Platform"/>
            <consortium name="The Broad Institute Genome Sequencing Center for Infectious Disease"/>
            <person name="Wu L."/>
            <person name="Ma J."/>
        </authorList>
    </citation>
    <scope>NUCLEOTIDE SEQUENCE [LARGE SCALE GENOMIC DNA]</scope>
    <source>
        <strain evidence="5 6">DT31</strain>
    </source>
</reference>
<feature type="compositionally biased region" description="Basic and acidic residues" evidence="4">
    <location>
        <begin position="31"/>
        <end position="41"/>
    </location>
</feature>
<dbReference type="AlphaFoldDB" id="A0ABD5WCI6"/>
<organism evidence="5 6">
    <name type="scientific">Halobaculum lipolyticum</name>
    <dbReference type="NCBI Taxonomy" id="3032001"/>
    <lineage>
        <taxon>Archaea</taxon>
        <taxon>Methanobacteriati</taxon>
        <taxon>Methanobacteriota</taxon>
        <taxon>Stenosarchaea group</taxon>
        <taxon>Halobacteria</taxon>
        <taxon>Halobacteriales</taxon>
        <taxon>Haloferacaceae</taxon>
        <taxon>Halobaculum</taxon>
    </lineage>
</organism>
<feature type="compositionally biased region" description="Gly residues" evidence="4">
    <location>
        <begin position="14"/>
        <end position="26"/>
    </location>
</feature>
<protein>
    <submittedName>
        <fullName evidence="5">Aminoglycoside N(3)-acetyltransferase</fullName>
    </submittedName>
</protein>
<dbReference type="InterPro" id="IPR028345">
    <property type="entry name" value="Antibiotic_NAT-like"/>
</dbReference>
<comment type="caution">
    <text evidence="5">The sequence shown here is derived from an EMBL/GenBank/DDBJ whole genome shotgun (WGS) entry which is preliminary data.</text>
</comment>
<sequence>MSDRPTSGADGDGDTGGGSGTDGSGTGEDAVVDRTDDPLTTERIRDDLRALGVVPGETALVHSSLSAMGWVAGGAPAAVDGLLGAVTATGTLAVPTHSTQLSDPATWENPPVPDDWVESIRAEAAPYRPDVTPTRGMGAIPECLRDYPGAVRSAHPTTSFAAWGADAEAVTADHALDSPMGEASPLARLYDRDALIVRIGVDANTALHLAEYRAAFDGSPERNGGPVLVDGERRWVAFEEPEHRDDFREIETGFEEEHPAGVWRGTVGDAETTVCRLRPLVDFAVEWMETHR</sequence>
<dbReference type="GO" id="GO:0016746">
    <property type="term" value="F:acyltransferase activity"/>
    <property type="evidence" value="ECO:0007669"/>
    <property type="project" value="UniProtKB-KW"/>
</dbReference>
<accession>A0ABD5WCI6</accession>
<comment type="similarity">
    <text evidence="1">Belongs to the antibiotic N-acetyltransferase family.</text>
</comment>
<feature type="region of interest" description="Disordered" evidence="4">
    <location>
        <begin position="1"/>
        <end position="41"/>
    </location>
</feature>
<proteinExistence type="inferred from homology"/>
<evidence type="ECO:0000313" key="6">
    <source>
        <dbReference type="Proteomes" id="UP001596461"/>
    </source>
</evidence>
<dbReference type="PANTHER" id="PTHR11104:SF0">
    <property type="entry name" value="SPBETA PROPHAGE-DERIVED AMINOGLYCOSIDE N(3')-ACETYLTRANSFERASE-LIKE PROTEIN YOKD"/>
    <property type="match status" value="1"/>
</dbReference>
<dbReference type="InterPro" id="IPR003679">
    <property type="entry name" value="Amioglycoside_AcTrfase"/>
</dbReference>
<gene>
    <name evidence="5" type="ORF">ACFQL9_05115</name>
</gene>
<dbReference type="Proteomes" id="UP001596461">
    <property type="component" value="Unassembled WGS sequence"/>
</dbReference>
<keyword evidence="2" id="KW-0808">Transferase</keyword>
<keyword evidence="6" id="KW-1185">Reference proteome</keyword>
<evidence type="ECO:0000313" key="5">
    <source>
        <dbReference type="EMBL" id="MFC7069016.1"/>
    </source>
</evidence>
<dbReference type="RefSeq" id="WP_284030882.1">
    <property type="nucleotide sequence ID" value="NZ_CP126154.1"/>
</dbReference>